<dbReference type="GO" id="GO:0008270">
    <property type="term" value="F:zinc ion binding"/>
    <property type="evidence" value="ECO:0007669"/>
    <property type="project" value="UniProtKB-KW"/>
</dbReference>
<dbReference type="Proteomes" id="UP000261540">
    <property type="component" value="Unplaced"/>
</dbReference>
<dbReference type="Gene3D" id="3.30.160.60">
    <property type="entry name" value="Classic Zinc Finger"/>
    <property type="match status" value="2"/>
</dbReference>
<keyword evidence="9" id="KW-0804">Transcription</keyword>
<reference evidence="15" key="1">
    <citation type="submission" date="2025-08" db="UniProtKB">
        <authorList>
            <consortium name="Ensembl"/>
        </authorList>
    </citation>
    <scope>IDENTIFICATION</scope>
</reference>
<feature type="compositionally biased region" description="Basic and acidic residues" evidence="12">
    <location>
        <begin position="392"/>
        <end position="402"/>
    </location>
</feature>
<evidence type="ECO:0000256" key="8">
    <source>
        <dbReference type="ARBA" id="ARBA00023125"/>
    </source>
</evidence>
<keyword evidence="4" id="KW-0677">Repeat</keyword>
<feature type="domain" description="C2H2-type" evidence="14">
    <location>
        <begin position="288"/>
        <end position="309"/>
    </location>
</feature>
<organism evidence="15 16">
    <name type="scientific">Paramormyrops kingsleyae</name>
    <dbReference type="NCBI Taxonomy" id="1676925"/>
    <lineage>
        <taxon>Eukaryota</taxon>
        <taxon>Metazoa</taxon>
        <taxon>Chordata</taxon>
        <taxon>Craniata</taxon>
        <taxon>Vertebrata</taxon>
        <taxon>Euteleostomi</taxon>
        <taxon>Actinopterygii</taxon>
        <taxon>Neopterygii</taxon>
        <taxon>Teleostei</taxon>
        <taxon>Osteoglossocephala</taxon>
        <taxon>Osteoglossomorpha</taxon>
        <taxon>Osteoglossiformes</taxon>
        <taxon>Mormyridae</taxon>
        <taxon>Paramormyrops</taxon>
    </lineage>
</organism>
<evidence type="ECO:0000256" key="9">
    <source>
        <dbReference type="ARBA" id="ARBA00023163"/>
    </source>
</evidence>
<dbReference type="PROSITE" id="PS50097">
    <property type="entry name" value="BTB"/>
    <property type="match status" value="1"/>
</dbReference>
<evidence type="ECO:0000259" key="14">
    <source>
        <dbReference type="PROSITE" id="PS50157"/>
    </source>
</evidence>
<comment type="subcellular location">
    <subcellularLocation>
        <location evidence="1">Nucleus</location>
    </subcellularLocation>
</comment>
<dbReference type="GeneTree" id="ENSGT00940000158060"/>
<reference evidence="15" key="2">
    <citation type="submission" date="2025-09" db="UniProtKB">
        <authorList>
            <consortium name="Ensembl"/>
        </authorList>
    </citation>
    <scope>IDENTIFICATION</scope>
</reference>
<dbReference type="PANTHER" id="PTHR46105">
    <property type="entry name" value="AGAP004733-PA"/>
    <property type="match status" value="1"/>
</dbReference>
<evidence type="ECO:0000256" key="6">
    <source>
        <dbReference type="ARBA" id="ARBA00022833"/>
    </source>
</evidence>
<dbReference type="SUPFAM" id="SSF57667">
    <property type="entry name" value="beta-beta-alpha zinc fingers"/>
    <property type="match status" value="1"/>
</dbReference>
<comment type="similarity">
    <text evidence="2">Belongs to the krueppel C2H2-type zinc-finger protein family.</text>
</comment>
<evidence type="ECO:0000313" key="15">
    <source>
        <dbReference type="Ensembl" id="ENSPKIP00000020981.1"/>
    </source>
</evidence>
<dbReference type="InterPro" id="IPR050457">
    <property type="entry name" value="ZnFinger_BTB_dom_contain"/>
</dbReference>
<dbReference type="Pfam" id="PF00651">
    <property type="entry name" value="BTB"/>
    <property type="match status" value="1"/>
</dbReference>
<evidence type="ECO:0000313" key="16">
    <source>
        <dbReference type="Proteomes" id="UP000261540"/>
    </source>
</evidence>
<sequence length="402" mass="44138">MEIESHYRHLLRELDAQRRSGILCDVSVVVEGRVFTAHRNVLLGSSRYFKTLYGGPGAEPVTVTRLDIVTARGFEAILDFMYSARLALTGANVIEVMSAASYLQMTDIVRACHAFIRAALDISLRPKLVDEPSEFEATPGGGSSPWRGRRTSPANSSGDSAIASSHEGGSICSRDDQGPQSHESREGASTPALWPADPPPSSPTDGRLPECAEPHTGEEQQPSRSGRRKNRKNKDTVRYIVKIMGFQSCSGDFAVVRKKFRCPCCSFSAMHQCILKRHLRSHTGERPYPCETCGKTFTRREHMKRHTQVGKYTCKVCSRAFVCAASVGIRHGSRRHGICSDCARPGGLRGELVTPERAAGVRGGMPRDGNEEAALGMLEDEKEGSDSQEMDGETRRESHWAS</sequence>
<evidence type="ECO:0000256" key="1">
    <source>
        <dbReference type="ARBA" id="ARBA00004123"/>
    </source>
</evidence>
<dbReference type="InterPro" id="IPR036236">
    <property type="entry name" value="Znf_C2H2_sf"/>
</dbReference>
<accession>A0A3B3RTC8</accession>
<dbReference type="SUPFAM" id="SSF54695">
    <property type="entry name" value="POZ domain"/>
    <property type="match status" value="1"/>
</dbReference>
<dbReference type="GO" id="GO:0005634">
    <property type="term" value="C:nucleus"/>
    <property type="evidence" value="ECO:0007669"/>
    <property type="project" value="UniProtKB-SubCell"/>
</dbReference>
<keyword evidence="16" id="KW-1185">Reference proteome</keyword>
<dbReference type="AlphaFoldDB" id="A0A3B3RTC8"/>
<keyword evidence="7" id="KW-0805">Transcription regulation</keyword>
<evidence type="ECO:0000256" key="10">
    <source>
        <dbReference type="ARBA" id="ARBA00023242"/>
    </source>
</evidence>
<feature type="compositionally biased region" description="Acidic residues" evidence="12">
    <location>
        <begin position="378"/>
        <end position="391"/>
    </location>
</feature>
<evidence type="ECO:0000256" key="5">
    <source>
        <dbReference type="ARBA" id="ARBA00022771"/>
    </source>
</evidence>
<feature type="compositionally biased region" description="Basic and acidic residues" evidence="12">
    <location>
        <begin position="207"/>
        <end position="218"/>
    </location>
</feature>
<dbReference type="SMART" id="SM00225">
    <property type="entry name" value="BTB"/>
    <property type="match status" value="1"/>
</dbReference>
<evidence type="ECO:0000256" key="2">
    <source>
        <dbReference type="ARBA" id="ARBA00006991"/>
    </source>
</evidence>
<evidence type="ECO:0000259" key="13">
    <source>
        <dbReference type="PROSITE" id="PS50097"/>
    </source>
</evidence>
<evidence type="ECO:0000256" key="11">
    <source>
        <dbReference type="PROSITE-ProRule" id="PRU00042"/>
    </source>
</evidence>
<dbReference type="InterPro" id="IPR011333">
    <property type="entry name" value="SKP1/BTB/POZ_sf"/>
</dbReference>
<keyword evidence="6" id="KW-0862">Zinc</keyword>
<feature type="region of interest" description="Disordered" evidence="12">
    <location>
        <begin position="132"/>
        <end position="233"/>
    </location>
</feature>
<dbReference type="PROSITE" id="PS50157">
    <property type="entry name" value="ZINC_FINGER_C2H2_2"/>
    <property type="match status" value="2"/>
</dbReference>
<dbReference type="FunFam" id="3.30.160.60:FF:000379">
    <property type="entry name" value="Zinc finger and BTB domain-containing protein 46"/>
    <property type="match status" value="1"/>
</dbReference>
<keyword evidence="10" id="KW-0539">Nucleus</keyword>
<dbReference type="Gene3D" id="3.30.710.10">
    <property type="entry name" value="Potassium Channel Kv1.1, Chain A"/>
    <property type="match status" value="1"/>
</dbReference>
<feature type="domain" description="C2H2-type" evidence="14">
    <location>
        <begin position="260"/>
        <end position="287"/>
    </location>
</feature>
<keyword evidence="3" id="KW-0479">Metal-binding</keyword>
<dbReference type="InterPro" id="IPR013087">
    <property type="entry name" value="Znf_C2H2_type"/>
</dbReference>
<dbReference type="SMART" id="SM00355">
    <property type="entry name" value="ZnF_C2H2"/>
    <property type="match status" value="2"/>
</dbReference>
<feature type="region of interest" description="Disordered" evidence="12">
    <location>
        <begin position="358"/>
        <end position="402"/>
    </location>
</feature>
<evidence type="ECO:0000256" key="4">
    <source>
        <dbReference type="ARBA" id="ARBA00022737"/>
    </source>
</evidence>
<protein>
    <submittedName>
        <fullName evidence="15">Zinc finger and BTB domain-containing protein 46-like</fullName>
    </submittedName>
</protein>
<feature type="domain" description="BTB" evidence="13">
    <location>
        <begin position="24"/>
        <end position="90"/>
    </location>
</feature>
<evidence type="ECO:0000256" key="3">
    <source>
        <dbReference type="ARBA" id="ARBA00022723"/>
    </source>
</evidence>
<dbReference type="PANTHER" id="PTHR46105:SF21">
    <property type="entry name" value="ZINC FINGER AND BTB DOMAIN CONTAINING 46"/>
    <property type="match status" value="1"/>
</dbReference>
<dbReference type="InterPro" id="IPR000210">
    <property type="entry name" value="BTB/POZ_dom"/>
</dbReference>
<dbReference type="GO" id="GO:0000978">
    <property type="term" value="F:RNA polymerase II cis-regulatory region sequence-specific DNA binding"/>
    <property type="evidence" value="ECO:0007669"/>
    <property type="project" value="TreeGrafter"/>
</dbReference>
<dbReference type="GO" id="GO:0000981">
    <property type="term" value="F:DNA-binding transcription factor activity, RNA polymerase II-specific"/>
    <property type="evidence" value="ECO:0007669"/>
    <property type="project" value="TreeGrafter"/>
</dbReference>
<name>A0A3B3RTC8_9TELE</name>
<feature type="compositionally biased region" description="Polar residues" evidence="12">
    <location>
        <begin position="154"/>
        <end position="163"/>
    </location>
</feature>
<keyword evidence="5 11" id="KW-0863">Zinc-finger</keyword>
<evidence type="ECO:0000256" key="12">
    <source>
        <dbReference type="SAM" id="MobiDB-lite"/>
    </source>
</evidence>
<dbReference type="Ensembl" id="ENSPKIT00000001606.1">
    <property type="protein sequence ID" value="ENSPKIP00000020981.1"/>
    <property type="gene ID" value="ENSPKIG00000005556.1"/>
</dbReference>
<proteinExistence type="inferred from homology"/>
<evidence type="ECO:0000256" key="7">
    <source>
        <dbReference type="ARBA" id="ARBA00023015"/>
    </source>
</evidence>
<dbReference type="FunFam" id="3.30.160.60:FF:000185">
    <property type="entry name" value="zinc finger protein 319"/>
    <property type="match status" value="1"/>
</dbReference>
<feature type="compositionally biased region" description="Basic and acidic residues" evidence="12">
    <location>
        <begin position="173"/>
        <end position="186"/>
    </location>
</feature>
<keyword evidence="8" id="KW-0238">DNA-binding</keyword>